<sequence>MMRLIGTLLLILITSGCASTKKTVLLNDTQSIYDANKILEYVLKDPDDSMLFDLIDKEASETYAKNEIGIDNPEFALNSAIVTVAALKGLSRFDHVAYSHSQAKGNYWYSHYIFSNNNGSYALVDLILAKQDKKLVDVHNHVFRSSVVNYLGEYETHIEQKGYDDALSKIEELIKNNDPRSALEHYLALPEEIRTLGIVHESLFRFIKRCNAEAHQALCNRLLSDSQHEYQGLLRANLYSNLNEYAKALSEYEQVPEAIRSSAPILMEEAVLQARQGNKQEGFALAIDALYRASANSYGYLMLLQVSLFSGEHEFSTELLSFIKKTFEIQFTEQELADFSGDSGFIQSEQYAQFKLGYF</sequence>
<protein>
    <recommendedName>
        <fullName evidence="4">Lipoprotein</fullName>
    </recommendedName>
</protein>
<evidence type="ECO:0000313" key="2">
    <source>
        <dbReference type="EMBL" id="TMP24630.1"/>
    </source>
</evidence>
<reference evidence="2 3" key="1">
    <citation type="submission" date="2018-01" db="EMBL/GenBank/DDBJ databases">
        <authorList>
            <person name="Paulsen S."/>
            <person name="Gram L.K."/>
        </authorList>
    </citation>
    <scope>NUCLEOTIDE SEQUENCE [LARGE SCALE GENOMIC DNA]</scope>
    <source>
        <strain evidence="2 3">S2676</strain>
    </source>
</reference>
<dbReference type="Proteomes" id="UP000310249">
    <property type="component" value="Unassembled WGS sequence"/>
</dbReference>
<feature type="chain" id="PRO_5024327155" description="Lipoprotein" evidence="1">
    <location>
        <begin position="19"/>
        <end position="359"/>
    </location>
</feature>
<dbReference type="PROSITE" id="PS51257">
    <property type="entry name" value="PROKAR_LIPOPROTEIN"/>
    <property type="match status" value="1"/>
</dbReference>
<accession>A0A5S3WFK9</accession>
<evidence type="ECO:0008006" key="4">
    <source>
        <dbReference type="Google" id="ProtNLM"/>
    </source>
</evidence>
<proteinExistence type="predicted"/>
<organism evidence="2 3">
    <name type="scientific">Pseudoalteromonas rubra</name>
    <dbReference type="NCBI Taxonomy" id="43658"/>
    <lineage>
        <taxon>Bacteria</taxon>
        <taxon>Pseudomonadati</taxon>
        <taxon>Pseudomonadota</taxon>
        <taxon>Gammaproteobacteria</taxon>
        <taxon>Alteromonadales</taxon>
        <taxon>Pseudoalteromonadaceae</taxon>
        <taxon>Pseudoalteromonas</taxon>
    </lineage>
</organism>
<reference evidence="3" key="2">
    <citation type="submission" date="2019-06" db="EMBL/GenBank/DDBJ databases">
        <title>Co-occurence of chitin degradation, pigmentation and bioactivity in marine Pseudoalteromonas.</title>
        <authorList>
            <person name="Sonnenschein E.C."/>
            <person name="Bech P.K."/>
        </authorList>
    </citation>
    <scope>NUCLEOTIDE SEQUENCE [LARGE SCALE GENOMIC DNA]</scope>
    <source>
        <strain evidence="3">S2676</strain>
    </source>
</reference>
<dbReference type="SUPFAM" id="SSF48452">
    <property type="entry name" value="TPR-like"/>
    <property type="match status" value="1"/>
</dbReference>
<evidence type="ECO:0000256" key="1">
    <source>
        <dbReference type="SAM" id="SignalP"/>
    </source>
</evidence>
<dbReference type="InterPro" id="IPR011990">
    <property type="entry name" value="TPR-like_helical_dom_sf"/>
</dbReference>
<dbReference type="RefSeq" id="WP_138549946.1">
    <property type="nucleotide sequence ID" value="NZ_PNCH01000005.1"/>
</dbReference>
<evidence type="ECO:0000313" key="3">
    <source>
        <dbReference type="Proteomes" id="UP000310249"/>
    </source>
</evidence>
<dbReference type="EMBL" id="PNCI01000068">
    <property type="protein sequence ID" value="TMP24630.1"/>
    <property type="molecule type" value="Genomic_DNA"/>
</dbReference>
<comment type="caution">
    <text evidence="2">The sequence shown here is derived from an EMBL/GenBank/DDBJ whole genome shotgun (WGS) entry which is preliminary data.</text>
</comment>
<keyword evidence="1" id="KW-0732">Signal</keyword>
<dbReference type="AlphaFoldDB" id="A0A5S3WFK9"/>
<gene>
    <name evidence="2" type="ORF">CWB99_21700</name>
</gene>
<name>A0A5S3WFK9_9GAMM</name>
<feature type="signal peptide" evidence="1">
    <location>
        <begin position="1"/>
        <end position="18"/>
    </location>
</feature>
<dbReference type="OrthoDB" id="193829at2"/>